<feature type="transmembrane region" description="Helical" evidence="1">
    <location>
        <begin position="92"/>
        <end position="112"/>
    </location>
</feature>
<reference evidence="2" key="1">
    <citation type="submission" date="2021-01" db="EMBL/GenBank/DDBJ databases">
        <title>Whole genome shotgun sequence of Virgisporangium ochraceum NBRC 16418.</title>
        <authorList>
            <person name="Komaki H."/>
            <person name="Tamura T."/>
        </authorList>
    </citation>
    <scope>NUCLEOTIDE SEQUENCE</scope>
    <source>
        <strain evidence="2">NBRC 16418</strain>
    </source>
</reference>
<keyword evidence="1" id="KW-0812">Transmembrane</keyword>
<evidence type="ECO:0000313" key="3">
    <source>
        <dbReference type="Proteomes" id="UP000635606"/>
    </source>
</evidence>
<gene>
    <name evidence="2" type="ORF">Voc01_000680</name>
</gene>
<name>A0A8J3ZPC5_9ACTN</name>
<feature type="transmembrane region" description="Helical" evidence="1">
    <location>
        <begin position="132"/>
        <end position="155"/>
    </location>
</feature>
<feature type="transmembrane region" description="Helical" evidence="1">
    <location>
        <begin position="190"/>
        <end position="213"/>
    </location>
</feature>
<protein>
    <recommendedName>
        <fullName evidence="4">DUF998 domain-containing protein</fullName>
    </recommendedName>
</protein>
<accession>A0A8J3ZPC5</accession>
<keyword evidence="1" id="KW-1133">Transmembrane helix</keyword>
<proteinExistence type="predicted"/>
<sequence length="228" mass="23678">MSGPDGRRRRIRMTTSRLLAAGIAAGPVFLTVWLVQALTRDGFDPTRHPISLLGLGPGGWVQIANFVVTGALLIGFAVGLRRVLHPGRAGTWAPVLFALNGIGLIVAGVFVTDAGAGFPAGAPEGAPESISWHGLLHEVGFVTASVSWLAVCVVLLRRFRAAGRRGWAVACVVAPLLWIVVGAWPDADSLSLRLVLGTVISFGFTAALAATLASAQGFAIRNVSASTP</sequence>
<comment type="caution">
    <text evidence="2">The sequence shown here is derived from an EMBL/GenBank/DDBJ whole genome shotgun (WGS) entry which is preliminary data.</text>
</comment>
<dbReference type="Proteomes" id="UP000635606">
    <property type="component" value="Unassembled WGS sequence"/>
</dbReference>
<dbReference type="Pfam" id="PF06197">
    <property type="entry name" value="DUF998"/>
    <property type="match status" value="1"/>
</dbReference>
<evidence type="ECO:0000256" key="1">
    <source>
        <dbReference type="SAM" id="Phobius"/>
    </source>
</evidence>
<dbReference type="InterPro" id="IPR009339">
    <property type="entry name" value="DUF998"/>
</dbReference>
<organism evidence="2 3">
    <name type="scientific">Virgisporangium ochraceum</name>
    <dbReference type="NCBI Taxonomy" id="65505"/>
    <lineage>
        <taxon>Bacteria</taxon>
        <taxon>Bacillati</taxon>
        <taxon>Actinomycetota</taxon>
        <taxon>Actinomycetes</taxon>
        <taxon>Micromonosporales</taxon>
        <taxon>Micromonosporaceae</taxon>
        <taxon>Virgisporangium</taxon>
    </lineage>
</organism>
<feature type="transmembrane region" description="Helical" evidence="1">
    <location>
        <begin position="59"/>
        <end position="80"/>
    </location>
</feature>
<feature type="transmembrane region" description="Helical" evidence="1">
    <location>
        <begin position="167"/>
        <end position="184"/>
    </location>
</feature>
<feature type="transmembrane region" description="Helical" evidence="1">
    <location>
        <begin position="18"/>
        <end position="39"/>
    </location>
</feature>
<keyword evidence="3" id="KW-1185">Reference proteome</keyword>
<dbReference type="AlphaFoldDB" id="A0A8J3ZPC5"/>
<evidence type="ECO:0000313" key="2">
    <source>
        <dbReference type="EMBL" id="GIJ65151.1"/>
    </source>
</evidence>
<keyword evidence="1" id="KW-0472">Membrane</keyword>
<dbReference type="EMBL" id="BOPH01000001">
    <property type="protein sequence ID" value="GIJ65151.1"/>
    <property type="molecule type" value="Genomic_DNA"/>
</dbReference>
<evidence type="ECO:0008006" key="4">
    <source>
        <dbReference type="Google" id="ProtNLM"/>
    </source>
</evidence>